<dbReference type="EMBL" id="JBHSMF010000006">
    <property type="protein sequence ID" value="MFC5497918.1"/>
    <property type="molecule type" value="Genomic_DNA"/>
</dbReference>
<reference evidence="7" key="1">
    <citation type="journal article" date="2019" name="Int. J. Syst. Evol. Microbiol.">
        <title>The Global Catalogue of Microorganisms (GCM) 10K type strain sequencing project: providing services to taxonomists for standard genome sequencing and annotation.</title>
        <authorList>
            <consortium name="The Broad Institute Genomics Platform"/>
            <consortium name="The Broad Institute Genome Sequencing Center for Infectious Disease"/>
            <person name="Wu L."/>
            <person name="Ma J."/>
        </authorList>
    </citation>
    <scope>NUCLEOTIDE SEQUENCE [LARGE SCALE GENOMIC DNA]</scope>
    <source>
        <strain evidence="7">CCUG 57401</strain>
    </source>
</reference>
<accession>A0ABW0NFN3</accession>
<evidence type="ECO:0000313" key="7">
    <source>
        <dbReference type="Proteomes" id="UP001596037"/>
    </source>
</evidence>
<evidence type="ECO:0000259" key="4">
    <source>
        <dbReference type="Pfam" id="PF25917"/>
    </source>
</evidence>
<evidence type="ECO:0000256" key="2">
    <source>
        <dbReference type="SAM" id="Coils"/>
    </source>
</evidence>
<sequence length="352" mass="35992">MSRTGWLAAVMAMALGAPPAWAAAGAALATVQVQGSAAGGNAVSLDAVVEAERQTTLSAQVAGAIVALNVKAGDSVKAGQPLVRIDARAASQNAAASAAQVDAARAALKVAATEYQRQQLLFQKQYISQSALDRARAQYESAQAQVQAQQAQARAAQAESGFFVLSAPYDGVVSDVPVTLGDMAMPGRALLTLHDPSALRVTAAVPQTVLAALADSRDIRFELPGYAAAPGRLQPARVQVLPVVDAATHTGQVRLALPAGLKGVVPGMFARVWLPAAAAGAGAPGAERLYLPASAVVRRAEMTGVYVLNAQGRPLLRQVRLGPVQGERVEILSGVGKGDTVALDPQAAARAP</sequence>
<protein>
    <submittedName>
        <fullName evidence="6">Efflux RND transporter periplasmic adaptor subunit</fullName>
    </submittedName>
</protein>
<proteinExistence type="inferred from homology"/>
<comment type="similarity">
    <text evidence="1">Belongs to the membrane fusion protein (MFP) (TC 8.A.1) family.</text>
</comment>
<feature type="coiled-coil region" evidence="2">
    <location>
        <begin position="132"/>
        <end position="159"/>
    </location>
</feature>
<dbReference type="SUPFAM" id="SSF111369">
    <property type="entry name" value="HlyD-like secretion proteins"/>
    <property type="match status" value="1"/>
</dbReference>
<evidence type="ECO:0000256" key="1">
    <source>
        <dbReference type="ARBA" id="ARBA00009477"/>
    </source>
</evidence>
<comment type="caution">
    <text evidence="6">The sequence shown here is derived from an EMBL/GenBank/DDBJ whole genome shotgun (WGS) entry which is preliminary data.</text>
</comment>
<feature type="domain" description="CusB-like beta-barrel" evidence="5">
    <location>
        <begin position="201"/>
        <end position="275"/>
    </location>
</feature>
<dbReference type="PANTHER" id="PTHR30469:SF18">
    <property type="entry name" value="RESISTANCE-NODULATION-CELL DIVISION (RND) EFFLUX MEMBRANE FUSION PROTEIN-RELATED"/>
    <property type="match status" value="1"/>
</dbReference>
<dbReference type="Gene3D" id="1.10.287.470">
    <property type="entry name" value="Helix hairpin bin"/>
    <property type="match status" value="1"/>
</dbReference>
<dbReference type="PANTHER" id="PTHR30469">
    <property type="entry name" value="MULTIDRUG RESISTANCE PROTEIN MDTA"/>
    <property type="match status" value="1"/>
</dbReference>
<feature type="domain" description="Multidrug resistance protein MdtA-like barrel-sandwich hybrid" evidence="4">
    <location>
        <begin position="53"/>
        <end position="189"/>
    </location>
</feature>
<keyword evidence="7" id="KW-1185">Reference proteome</keyword>
<evidence type="ECO:0000259" key="5">
    <source>
        <dbReference type="Pfam" id="PF25954"/>
    </source>
</evidence>
<dbReference type="Pfam" id="PF25917">
    <property type="entry name" value="BSH_RND"/>
    <property type="match status" value="1"/>
</dbReference>
<name>A0ABW0NFN3_9BURK</name>
<dbReference type="Gene3D" id="2.40.50.100">
    <property type="match status" value="1"/>
</dbReference>
<feature type="signal peptide" evidence="3">
    <location>
        <begin position="1"/>
        <end position="22"/>
    </location>
</feature>
<dbReference type="InterPro" id="IPR058625">
    <property type="entry name" value="MdtA-like_BSH"/>
</dbReference>
<gene>
    <name evidence="6" type="ORF">ACFPOE_10275</name>
</gene>
<dbReference type="InterPro" id="IPR058792">
    <property type="entry name" value="Beta-barrel_RND_2"/>
</dbReference>
<dbReference type="Pfam" id="PF25954">
    <property type="entry name" value="Beta-barrel_RND_2"/>
    <property type="match status" value="1"/>
</dbReference>
<keyword evidence="3" id="KW-0732">Signal</keyword>
<dbReference type="NCBIfam" id="TIGR01730">
    <property type="entry name" value="RND_mfp"/>
    <property type="match status" value="1"/>
</dbReference>
<dbReference type="RefSeq" id="WP_376849990.1">
    <property type="nucleotide sequence ID" value="NZ_JBHSMF010000006.1"/>
</dbReference>
<dbReference type="Gene3D" id="2.40.420.20">
    <property type="match status" value="1"/>
</dbReference>
<feature type="chain" id="PRO_5046321236" evidence="3">
    <location>
        <begin position="23"/>
        <end position="352"/>
    </location>
</feature>
<dbReference type="Proteomes" id="UP001596037">
    <property type="component" value="Unassembled WGS sequence"/>
</dbReference>
<dbReference type="InterPro" id="IPR006143">
    <property type="entry name" value="RND_pump_MFP"/>
</dbReference>
<organism evidence="6 7">
    <name type="scientific">Caenimonas terrae</name>
    <dbReference type="NCBI Taxonomy" id="696074"/>
    <lineage>
        <taxon>Bacteria</taxon>
        <taxon>Pseudomonadati</taxon>
        <taxon>Pseudomonadota</taxon>
        <taxon>Betaproteobacteria</taxon>
        <taxon>Burkholderiales</taxon>
        <taxon>Comamonadaceae</taxon>
        <taxon>Caenimonas</taxon>
    </lineage>
</organism>
<dbReference type="Gene3D" id="2.40.30.170">
    <property type="match status" value="1"/>
</dbReference>
<evidence type="ECO:0000313" key="6">
    <source>
        <dbReference type="EMBL" id="MFC5497918.1"/>
    </source>
</evidence>
<evidence type="ECO:0000256" key="3">
    <source>
        <dbReference type="SAM" id="SignalP"/>
    </source>
</evidence>
<keyword evidence="2" id="KW-0175">Coiled coil</keyword>